<dbReference type="EMBL" id="GBXM01011907">
    <property type="protein sequence ID" value="JAH96670.1"/>
    <property type="molecule type" value="Transcribed_RNA"/>
</dbReference>
<name>A0A0E9X449_ANGAN</name>
<accession>A0A0E9X449</accession>
<organism evidence="1">
    <name type="scientific">Anguilla anguilla</name>
    <name type="common">European freshwater eel</name>
    <name type="synonym">Muraena anguilla</name>
    <dbReference type="NCBI Taxonomy" id="7936"/>
    <lineage>
        <taxon>Eukaryota</taxon>
        <taxon>Metazoa</taxon>
        <taxon>Chordata</taxon>
        <taxon>Craniata</taxon>
        <taxon>Vertebrata</taxon>
        <taxon>Euteleostomi</taxon>
        <taxon>Actinopterygii</taxon>
        <taxon>Neopterygii</taxon>
        <taxon>Teleostei</taxon>
        <taxon>Anguilliformes</taxon>
        <taxon>Anguillidae</taxon>
        <taxon>Anguilla</taxon>
    </lineage>
</organism>
<reference evidence="1" key="1">
    <citation type="submission" date="2014-11" db="EMBL/GenBank/DDBJ databases">
        <authorList>
            <person name="Amaro Gonzalez C."/>
        </authorList>
    </citation>
    <scope>NUCLEOTIDE SEQUENCE</scope>
</reference>
<protein>
    <submittedName>
        <fullName evidence="1">Uncharacterized protein</fullName>
    </submittedName>
</protein>
<proteinExistence type="predicted"/>
<reference evidence="1" key="2">
    <citation type="journal article" date="2015" name="Fish Shellfish Immunol.">
        <title>Early steps in the European eel (Anguilla anguilla)-Vibrio vulnificus interaction in the gills: Role of the RtxA13 toxin.</title>
        <authorList>
            <person name="Callol A."/>
            <person name="Pajuelo D."/>
            <person name="Ebbesson L."/>
            <person name="Teles M."/>
            <person name="MacKenzie S."/>
            <person name="Amaro C."/>
        </authorList>
    </citation>
    <scope>NUCLEOTIDE SEQUENCE</scope>
</reference>
<dbReference type="AlphaFoldDB" id="A0A0E9X449"/>
<sequence>MTVKKEKKGNKDKVKFSLSYITSLGLGTISYKTSVSKYNSSTVQKASLHSNHCQLHSNIFHYIVYNLK</sequence>
<evidence type="ECO:0000313" key="1">
    <source>
        <dbReference type="EMBL" id="JAH96670.1"/>
    </source>
</evidence>